<evidence type="ECO:0000313" key="2">
    <source>
        <dbReference type="Proteomes" id="UP001194468"/>
    </source>
</evidence>
<dbReference type="EMBL" id="WHUW01000007">
    <property type="protein sequence ID" value="KAF8443738.1"/>
    <property type="molecule type" value="Genomic_DNA"/>
</dbReference>
<evidence type="ECO:0000313" key="1">
    <source>
        <dbReference type="EMBL" id="KAF8443738.1"/>
    </source>
</evidence>
<reference evidence="1" key="2">
    <citation type="journal article" date="2020" name="Nat. Commun.">
        <title>Large-scale genome sequencing of mycorrhizal fungi provides insights into the early evolution of symbiotic traits.</title>
        <authorList>
            <person name="Miyauchi S."/>
            <person name="Kiss E."/>
            <person name="Kuo A."/>
            <person name="Drula E."/>
            <person name="Kohler A."/>
            <person name="Sanchez-Garcia M."/>
            <person name="Morin E."/>
            <person name="Andreopoulos B."/>
            <person name="Barry K.W."/>
            <person name="Bonito G."/>
            <person name="Buee M."/>
            <person name="Carver A."/>
            <person name="Chen C."/>
            <person name="Cichocki N."/>
            <person name="Clum A."/>
            <person name="Culley D."/>
            <person name="Crous P.W."/>
            <person name="Fauchery L."/>
            <person name="Girlanda M."/>
            <person name="Hayes R.D."/>
            <person name="Keri Z."/>
            <person name="LaButti K."/>
            <person name="Lipzen A."/>
            <person name="Lombard V."/>
            <person name="Magnuson J."/>
            <person name="Maillard F."/>
            <person name="Murat C."/>
            <person name="Nolan M."/>
            <person name="Ohm R.A."/>
            <person name="Pangilinan J."/>
            <person name="Pereira M.F."/>
            <person name="Perotto S."/>
            <person name="Peter M."/>
            <person name="Pfister S."/>
            <person name="Riley R."/>
            <person name="Sitrit Y."/>
            <person name="Stielow J.B."/>
            <person name="Szollosi G."/>
            <person name="Zifcakova L."/>
            <person name="Stursova M."/>
            <person name="Spatafora J.W."/>
            <person name="Tedersoo L."/>
            <person name="Vaario L.M."/>
            <person name="Yamada A."/>
            <person name="Yan M."/>
            <person name="Wang P."/>
            <person name="Xu J."/>
            <person name="Bruns T."/>
            <person name="Baldrian P."/>
            <person name="Vilgalys R."/>
            <person name="Dunand C."/>
            <person name="Henrissat B."/>
            <person name="Grigoriev I.V."/>
            <person name="Hibbett D."/>
            <person name="Nagy L.G."/>
            <person name="Martin F.M."/>
        </authorList>
    </citation>
    <scope>NUCLEOTIDE SEQUENCE</scope>
    <source>
        <strain evidence="1">BED1</strain>
    </source>
</reference>
<protein>
    <submittedName>
        <fullName evidence="1">Uncharacterized protein</fullName>
    </submittedName>
</protein>
<gene>
    <name evidence="1" type="ORF">L210DRAFT_983133</name>
</gene>
<organism evidence="1 2">
    <name type="scientific">Boletus edulis BED1</name>
    <dbReference type="NCBI Taxonomy" id="1328754"/>
    <lineage>
        <taxon>Eukaryota</taxon>
        <taxon>Fungi</taxon>
        <taxon>Dikarya</taxon>
        <taxon>Basidiomycota</taxon>
        <taxon>Agaricomycotina</taxon>
        <taxon>Agaricomycetes</taxon>
        <taxon>Agaricomycetidae</taxon>
        <taxon>Boletales</taxon>
        <taxon>Boletineae</taxon>
        <taxon>Boletaceae</taxon>
        <taxon>Boletoideae</taxon>
        <taxon>Boletus</taxon>
    </lineage>
</organism>
<proteinExistence type="predicted"/>
<accession>A0AAD4BZV8</accession>
<keyword evidence="2" id="KW-1185">Reference proteome</keyword>
<comment type="caution">
    <text evidence="1">The sequence shown here is derived from an EMBL/GenBank/DDBJ whole genome shotgun (WGS) entry which is preliminary data.</text>
</comment>
<name>A0AAD4BZV8_BOLED</name>
<dbReference type="Proteomes" id="UP001194468">
    <property type="component" value="Unassembled WGS sequence"/>
</dbReference>
<sequence length="101" mass="11691">MVLATTVLNNKTTKIMNGLLTSKTYIKKPWKIYSKKYYMSCVQKEVEAGTLIVDITKKICNMFENESPEIQEEICQLSEVQKEDVKKRKNSRKASRELADP</sequence>
<dbReference type="AlphaFoldDB" id="A0AAD4BZV8"/>
<reference evidence="1" key="1">
    <citation type="submission" date="2019-10" db="EMBL/GenBank/DDBJ databases">
        <authorList>
            <consortium name="DOE Joint Genome Institute"/>
            <person name="Kuo A."/>
            <person name="Miyauchi S."/>
            <person name="Kiss E."/>
            <person name="Drula E."/>
            <person name="Kohler A."/>
            <person name="Sanchez-Garcia M."/>
            <person name="Andreopoulos B."/>
            <person name="Barry K.W."/>
            <person name="Bonito G."/>
            <person name="Buee M."/>
            <person name="Carver A."/>
            <person name="Chen C."/>
            <person name="Cichocki N."/>
            <person name="Clum A."/>
            <person name="Culley D."/>
            <person name="Crous P.W."/>
            <person name="Fauchery L."/>
            <person name="Girlanda M."/>
            <person name="Hayes R."/>
            <person name="Keri Z."/>
            <person name="LaButti K."/>
            <person name="Lipzen A."/>
            <person name="Lombard V."/>
            <person name="Magnuson J."/>
            <person name="Maillard F."/>
            <person name="Morin E."/>
            <person name="Murat C."/>
            <person name="Nolan M."/>
            <person name="Ohm R."/>
            <person name="Pangilinan J."/>
            <person name="Pereira M."/>
            <person name="Perotto S."/>
            <person name="Peter M."/>
            <person name="Riley R."/>
            <person name="Sitrit Y."/>
            <person name="Stielow B."/>
            <person name="Szollosi G."/>
            <person name="Zifcakova L."/>
            <person name="Stursova M."/>
            <person name="Spatafora J.W."/>
            <person name="Tedersoo L."/>
            <person name="Vaario L.-M."/>
            <person name="Yamada A."/>
            <person name="Yan M."/>
            <person name="Wang P."/>
            <person name="Xu J."/>
            <person name="Bruns T."/>
            <person name="Baldrian P."/>
            <person name="Vilgalys R."/>
            <person name="Henrissat B."/>
            <person name="Grigoriev I.V."/>
            <person name="Hibbett D."/>
            <person name="Nagy L.G."/>
            <person name="Martin F.M."/>
        </authorList>
    </citation>
    <scope>NUCLEOTIDE SEQUENCE</scope>
    <source>
        <strain evidence="1">BED1</strain>
    </source>
</reference>